<gene>
    <name evidence="1" type="ORF">METZ01_LOCUS356588</name>
</gene>
<dbReference type="AlphaFoldDB" id="A0A382S1C8"/>
<reference evidence="1" key="1">
    <citation type="submission" date="2018-05" db="EMBL/GenBank/DDBJ databases">
        <authorList>
            <person name="Lanie J.A."/>
            <person name="Ng W.-L."/>
            <person name="Kazmierczak K.M."/>
            <person name="Andrzejewski T.M."/>
            <person name="Davidsen T.M."/>
            <person name="Wayne K.J."/>
            <person name="Tettelin H."/>
            <person name="Glass J.I."/>
            <person name="Rusch D."/>
            <person name="Podicherti R."/>
            <person name="Tsui H.-C.T."/>
            <person name="Winkler M.E."/>
        </authorList>
    </citation>
    <scope>NUCLEOTIDE SEQUENCE</scope>
</reference>
<dbReference type="EMBL" id="UINC01125716">
    <property type="protein sequence ID" value="SVD03734.1"/>
    <property type="molecule type" value="Genomic_DNA"/>
</dbReference>
<name>A0A382S1C8_9ZZZZ</name>
<sequence length="27" mass="3180">MQRSLGADVPESDQRLTLVYHISWYLT</sequence>
<accession>A0A382S1C8</accession>
<protein>
    <submittedName>
        <fullName evidence="1">Uncharacterized protein</fullName>
    </submittedName>
</protein>
<evidence type="ECO:0000313" key="1">
    <source>
        <dbReference type="EMBL" id="SVD03734.1"/>
    </source>
</evidence>
<organism evidence="1">
    <name type="scientific">marine metagenome</name>
    <dbReference type="NCBI Taxonomy" id="408172"/>
    <lineage>
        <taxon>unclassified sequences</taxon>
        <taxon>metagenomes</taxon>
        <taxon>ecological metagenomes</taxon>
    </lineage>
</organism>
<proteinExistence type="predicted"/>